<dbReference type="SUPFAM" id="SSF56112">
    <property type="entry name" value="Protein kinase-like (PK-like)"/>
    <property type="match status" value="1"/>
</dbReference>
<organism evidence="8 9">
    <name type="scientific">Lophiostoma macrostomum CBS 122681</name>
    <dbReference type="NCBI Taxonomy" id="1314788"/>
    <lineage>
        <taxon>Eukaryota</taxon>
        <taxon>Fungi</taxon>
        <taxon>Dikarya</taxon>
        <taxon>Ascomycota</taxon>
        <taxon>Pezizomycotina</taxon>
        <taxon>Dothideomycetes</taxon>
        <taxon>Pleosporomycetidae</taxon>
        <taxon>Pleosporales</taxon>
        <taxon>Lophiostomataceae</taxon>
        <taxon>Lophiostoma</taxon>
    </lineage>
</organism>
<evidence type="ECO:0000256" key="2">
    <source>
        <dbReference type="ARBA" id="ARBA00022679"/>
    </source>
</evidence>
<dbReference type="Pfam" id="PF00069">
    <property type="entry name" value="Pkinase"/>
    <property type="match status" value="1"/>
</dbReference>
<sequence>MPRRGLPLAPVNGYTFNGALEYHRYNELSDTDKTAYIQFATLHTTNSGDTGTQGLGVWNAWLASPGAARAPVPRGGRARARGGVRGGVRGRGARGATRGRSGRGGRGGAGGSSRREGVVRGDPGQEDRDGDRDGDAPAAPEAPANPPPDPTVYGWLREEFEEWKLLHPFDRLAYVRWANEQKSDGTRTRQQGKTIIEEWKDLDTAAREEILERYQTRDWPLYKITDLLETDFDIVDTAESDVRTMSISESSEDSFNLPDTIRDETVADLKDTFPEENHDWRLVETLYRAPPEEIEGGYMEEGCSCISCLFVSFDEGNTAHKRVVVKYAEWEASERGRLYRDEYLERHRMVCNLPDNDYILKPWALKPQRRILGSISKVGPRIFMDYCPSKTLREVLGAYIGTGRQIPEPFIWLVFLNIAESLYLFHKGRLYDQTPTEQSDDWTAILHRDLKPGNIFLNVGQHPYPFYPFPQLADFDMCVRVGEEDWNLRRLGTPNWQAPEMMHDENKDRTSKPDLSAKSDIFVLGLLVWELTHAFADGATLDDEQKKTEETTKEASGAARDIDPDRDGVYSYNLVWLQQQCLDNDPDNRPTAQKLVGDIRKYMKKWEKAHGLYDTKELKISGGKAEESLDVDGRWKLEFP</sequence>
<keyword evidence="2" id="KW-0808">Transferase</keyword>
<evidence type="ECO:0000313" key="9">
    <source>
        <dbReference type="Proteomes" id="UP000799324"/>
    </source>
</evidence>
<dbReference type="PROSITE" id="PS00108">
    <property type="entry name" value="PROTEIN_KINASE_ST"/>
    <property type="match status" value="1"/>
</dbReference>
<evidence type="ECO:0000256" key="5">
    <source>
        <dbReference type="ARBA" id="ARBA00022840"/>
    </source>
</evidence>
<keyword evidence="5" id="KW-0067">ATP-binding</keyword>
<feature type="compositionally biased region" description="Gly residues" evidence="6">
    <location>
        <begin position="102"/>
        <end position="111"/>
    </location>
</feature>
<dbReference type="PANTHER" id="PTHR43671:SF13">
    <property type="entry name" value="SERINE_THREONINE-PROTEIN KINASE NEK2"/>
    <property type="match status" value="1"/>
</dbReference>
<feature type="region of interest" description="Disordered" evidence="6">
    <location>
        <begin position="67"/>
        <end position="153"/>
    </location>
</feature>
<dbReference type="InterPro" id="IPR000719">
    <property type="entry name" value="Prot_kinase_dom"/>
</dbReference>
<dbReference type="AlphaFoldDB" id="A0A6A6SMS4"/>
<evidence type="ECO:0000256" key="6">
    <source>
        <dbReference type="SAM" id="MobiDB-lite"/>
    </source>
</evidence>
<dbReference type="GO" id="GO:0004674">
    <property type="term" value="F:protein serine/threonine kinase activity"/>
    <property type="evidence" value="ECO:0007669"/>
    <property type="project" value="UniProtKB-EC"/>
</dbReference>
<dbReference type="EC" id="2.7.11.1" evidence="1"/>
<feature type="domain" description="Protein kinase" evidence="7">
    <location>
        <begin position="280"/>
        <end position="603"/>
    </location>
</feature>
<name>A0A6A6SMS4_9PLEO</name>
<dbReference type="InterPro" id="IPR011009">
    <property type="entry name" value="Kinase-like_dom_sf"/>
</dbReference>
<evidence type="ECO:0000256" key="1">
    <source>
        <dbReference type="ARBA" id="ARBA00012513"/>
    </source>
</evidence>
<evidence type="ECO:0000256" key="4">
    <source>
        <dbReference type="ARBA" id="ARBA00022777"/>
    </source>
</evidence>
<feature type="compositionally biased region" description="Basic and acidic residues" evidence="6">
    <location>
        <begin position="543"/>
        <end position="553"/>
    </location>
</feature>
<keyword evidence="4 8" id="KW-0418">Kinase</keyword>
<dbReference type="PANTHER" id="PTHR43671">
    <property type="entry name" value="SERINE/THREONINE-PROTEIN KINASE NEK"/>
    <property type="match status" value="1"/>
</dbReference>
<feature type="compositionally biased region" description="Basic and acidic residues" evidence="6">
    <location>
        <begin position="113"/>
        <end position="135"/>
    </location>
</feature>
<keyword evidence="3" id="KW-0547">Nucleotide-binding</keyword>
<dbReference type="EMBL" id="MU004548">
    <property type="protein sequence ID" value="KAF2648257.1"/>
    <property type="molecule type" value="Genomic_DNA"/>
</dbReference>
<dbReference type="PROSITE" id="PS50011">
    <property type="entry name" value="PROTEIN_KINASE_DOM"/>
    <property type="match status" value="1"/>
</dbReference>
<dbReference type="GO" id="GO:0005524">
    <property type="term" value="F:ATP binding"/>
    <property type="evidence" value="ECO:0007669"/>
    <property type="project" value="UniProtKB-KW"/>
</dbReference>
<evidence type="ECO:0000259" key="7">
    <source>
        <dbReference type="PROSITE" id="PS50011"/>
    </source>
</evidence>
<evidence type="ECO:0000313" key="8">
    <source>
        <dbReference type="EMBL" id="KAF2648257.1"/>
    </source>
</evidence>
<feature type="region of interest" description="Disordered" evidence="6">
    <location>
        <begin position="542"/>
        <end position="562"/>
    </location>
</feature>
<keyword evidence="9" id="KW-1185">Reference proteome</keyword>
<dbReference type="InterPro" id="IPR050660">
    <property type="entry name" value="NEK_Ser/Thr_kinase"/>
</dbReference>
<dbReference type="Proteomes" id="UP000799324">
    <property type="component" value="Unassembled WGS sequence"/>
</dbReference>
<evidence type="ECO:0000256" key="3">
    <source>
        <dbReference type="ARBA" id="ARBA00022741"/>
    </source>
</evidence>
<dbReference type="InterPro" id="IPR008271">
    <property type="entry name" value="Ser/Thr_kinase_AS"/>
</dbReference>
<proteinExistence type="predicted"/>
<protein>
    <recommendedName>
        <fullName evidence="1">non-specific serine/threonine protein kinase</fullName>
        <ecNumber evidence="1">2.7.11.1</ecNumber>
    </recommendedName>
</protein>
<gene>
    <name evidence="8" type="ORF">K491DRAFT_722721</name>
</gene>
<reference evidence="8" key="1">
    <citation type="journal article" date="2020" name="Stud. Mycol.">
        <title>101 Dothideomycetes genomes: a test case for predicting lifestyles and emergence of pathogens.</title>
        <authorList>
            <person name="Haridas S."/>
            <person name="Albert R."/>
            <person name="Binder M."/>
            <person name="Bloem J."/>
            <person name="Labutti K."/>
            <person name="Salamov A."/>
            <person name="Andreopoulos B."/>
            <person name="Baker S."/>
            <person name="Barry K."/>
            <person name="Bills G."/>
            <person name="Bluhm B."/>
            <person name="Cannon C."/>
            <person name="Castanera R."/>
            <person name="Culley D."/>
            <person name="Daum C."/>
            <person name="Ezra D."/>
            <person name="Gonzalez J."/>
            <person name="Henrissat B."/>
            <person name="Kuo A."/>
            <person name="Liang C."/>
            <person name="Lipzen A."/>
            <person name="Lutzoni F."/>
            <person name="Magnuson J."/>
            <person name="Mondo S."/>
            <person name="Nolan M."/>
            <person name="Ohm R."/>
            <person name="Pangilinan J."/>
            <person name="Park H.-J."/>
            <person name="Ramirez L."/>
            <person name="Alfaro M."/>
            <person name="Sun H."/>
            <person name="Tritt A."/>
            <person name="Yoshinaga Y."/>
            <person name="Zwiers L.-H."/>
            <person name="Turgeon B."/>
            <person name="Goodwin S."/>
            <person name="Spatafora J."/>
            <person name="Crous P."/>
            <person name="Grigoriev I."/>
        </authorList>
    </citation>
    <scope>NUCLEOTIDE SEQUENCE</scope>
    <source>
        <strain evidence="8">CBS 122681</strain>
    </source>
</reference>
<dbReference type="Gene3D" id="1.10.510.10">
    <property type="entry name" value="Transferase(Phosphotransferase) domain 1"/>
    <property type="match status" value="1"/>
</dbReference>
<dbReference type="SMART" id="SM00220">
    <property type="entry name" value="S_TKc"/>
    <property type="match status" value="1"/>
</dbReference>
<accession>A0A6A6SMS4</accession>
<dbReference type="OrthoDB" id="310217at2759"/>